<evidence type="ECO:0000313" key="3">
    <source>
        <dbReference type="Proteomes" id="UP000019484"/>
    </source>
</evidence>
<organism evidence="2 3">
    <name type="scientific">Capronia coronata CBS 617.96</name>
    <dbReference type="NCBI Taxonomy" id="1182541"/>
    <lineage>
        <taxon>Eukaryota</taxon>
        <taxon>Fungi</taxon>
        <taxon>Dikarya</taxon>
        <taxon>Ascomycota</taxon>
        <taxon>Pezizomycotina</taxon>
        <taxon>Eurotiomycetes</taxon>
        <taxon>Chaetothyriomycetidae</taxon>
        <taxon>Chaetothyriales</taxon>
        <taxon>Herpotrichiellaceae</taxon>
        <taxon>Capronia</taxon>
    </lineage>
</organism>
<feature type="compositionally biased region" description="Low complexity" evidence="1">
    <location>
        <begin position="37"/>
        <end position="46"/>
    </location>
</feature>
<gene>
    <name evidence="2" type="ORF">A1O1_02708</name>
</gene>
<sequence>MNSAHSSGEDLTGHNVTQTTSPAPLTSPSQPCVDNVAETTTSASASGRSAPNAQGQSEEERAVQAAIELSVEDQKNKAHKAKQPLNTFQDDLPNELVLSLNNEFSVLDELDGDTIVYIGPPPQMPEQSDKEYQYIVNHFSQVHVVNSATLKLMGSTAKFNDDDLLGPKSIRTERKLRKLAVLAKAEEKHGARFRYHLDLRPPDEDEEAVILVTDLTCTKGVMTWHLASSKYEVSPLTVLGHDEYEIHNQIANYPKPPTAKKAKVSTAANSAPKDASLNEEAAPVAVPSIIRPDYSVIRHRSAIERLLHAICGNDPKLDSAPKVWTYFAIAKYFGCAHQERISRWIKDWIYDANNANFVQNNPEVAYRIGMGIKSPVLLQDAFSILVGERALINAFGEINPAILSPLRNSVHGRKLELLDDDERNRIDHAADVFVTRIRGVVYNLCRDMEWLRKCRGYAALDDTVGDTPEEIELLESAKHLVKEYVRSRIYYVLCQDQAAFAELEPNPESTLAFRSGTGEHYNAVYNTLNQPMRMFTKSFWLALQRTDFGAGVDSTAHEGTVGTDTDTRYIQGLRELYPYDPENGITTIPKAALVEKIKAVNRLLHSRHSRAAKIQEHQDPLGGIEGEELQSEAIPNTEDALSPGSSKHHSEDPNPSSRDASPAKRRKTLKSNDSQHTVSFAENTGTSPRSQNKSPVKSQIENVQTAYGNPPSPTPNVYQAALPYRDKEKGVVDHVKSYLQNHLAPSKAEPNEDQEHLLADVHRTADNNHAPNTNDLPHMSEINGKAEVAADADDEKHRASGSCPGNLLAETKPDAQGTSSEAETKAEPPPVSSAASPHSSDAAAAATTTTTTVMCYNPWTHIYEDWSTHSQNDKAKVTQWTDEQTTAQNKMPTNKGFIKMLDPRDYLPGKKKMSTSIKKAPAPTPIGKDLSPINPSRLLHQVGDQISNICSGMLYPPHLFHQETGLLPTNLFDNLLCLDATEFRYLPLWAPHGLDDGSGGVFDECPVPNLDPLSSKYEPFAAGRIKAPYHTHNDGDVSDAGHLETDSEFTDIATQAISTVGKASKLATDGTETVKSLATSVATSAGRDGGPGSSIVRGLRDIDIKNKDDDDYNDMDDFEWPE</sequence>
<proteinExistence type="predicted"/>
<protein>
    <submittedName>
        <fullName evidence="2">Uncharacterized protein</fullName>
    </submittedName>
</protein>
<dbReference type="GeneID" id="19157607"/>
<dbReference type="OrthoDB" id="5371510at2759"/>
<accession>W9ZII7</accession>
<feature type="region of interest" description="Disordered" evidence="1">
    <location>
        <begin position="637"/>
        <end position="717"/>
    </location>
</feature>
<feature type="compositionally biased region" description="Polar residues" evidence="1">
    <location>
        <begin position="47"/>
        <end position="56"/>
    </location>
</feature>
<keyword evidence="3" id="KW-1185">Reference proteome</keyword>
<feature type="compositionally biased region" description="Low complexity" evidence="1">
    <location>
        <begin position="832"/>
        <end position="845"/>
    </location>
</feature>
<feature type="region of interest" description="Disordered" evidence="1">
    <location>
        <begin position="789"/>
        <end position="845"/>
    </location>
</feature>
<name>W9ZII7_9EURO</name>
<dbReference type="HOGENOM" id="CLU_007499_0_0_1"/>
<dbReference type="EMBL" id="AMWN01000002">
    <property type="protein sequence ID" value="EXJ94314.1"/>
    <property type="molecule type" value="Genomic_DNA"/>
</dbReference>
<dbReference type="AlphaFoldDB" id="W9ZII7"/>
<feature type="region of interest" description="Disordered" evidence="1">
    <location>
        <begin position="1"/>
        <end position="63"/>
    </location>
</feature>
<comment type="caution">
    <text evidence="2">The sequence shown here is derived from an EMBL/GenBank/DDBJ whole genome shotgun (WGS) entry which is preliminary data.</text>
</comment>
<dbReference type="Proteomes" id="UP000019484">
    <property type="component" value="Unassembled WGS sequence"/>
</dbReference>
<reference evidence="2 3" key="1">
    <citation type="submission" date="2013-03" db="EMBL/GenBank/DDBJ databases">
        <title>The Genome Sequence of Capronia coronata CBS 617.96.</title>
        <authorList>
            <consortium name="The Broad Institute Genomics Platform"/>
            <person name="Cuomo C."/>
            <person name="de Hoog S."/>
            <person name="Gorbushina A."/>
            <person name="Walker B."/>
            <person name="Young S.K."/>
            <person name="Zeng Q."/>
            <person name="Gargeya S."/>
            <person name="Fitzgerald M."/>
            <person name="Haas B."/>
            <person name="Abouelleil A."/>
            <person name="Allen A.W."/>
            <person name="Alvarado L."/>
            <person name="Arachchi H.M."/>
            <person name="Berlin A.M."/>
            <person name="Chapman S.B."/>
            <person name="Gainer-Dewar J."/>
            <person name="Goldberg J."/>
            <person name="Griggs A."/>
            <person name="Gujja S."/>
            <person name="Hansen M."/>
            <person name="Howarth C."/>
            <person name="Imamovic A."/>
            <person name="Ireland A."/>
            <person name="Larimer J."/>
            <person name="McCowan C."/>
            <person name="Murphy C."/>
            <person name="Pearson M."/>
            <person name="Poon T.W."/>
            <person name="Priest M."/>
            <person name="Roberts A."/>
            <person name="Saif S."/>
            <person name="Shea T."/>
            <person name="Sisk P."/>
            <person name="Sykes S."/>
            <person name="Wortman J."/>
            <person name="Nusbaum C."/>
            <person name="Birren B."/>
        </authorList>
    </citation>
    <scope>NUCLEOTIDE SEQUENCE [LARGE SCALE GENOMIC DNA]</scope>
    <source>
        <strain evidence="2 3">CBS 617.96</strain>
    </source>
</reference>
<feature type="compositionally biased region" description="Polar residues" evidence="1">
    <location>
        <begin position="671"/>
        <end position="707"/>
    </location>
</feature>
<dbReference type="RefSeq" id="XP_007721808.1">
    <property type="nucleotide sequence ID" value="XM_007723618.1"/>
</dbReference>
<feature type="compositionally biased region" description="Polar residues" evidence="1">
    <location>
        <begin position="14"/>
        <end position="32"/>
    </location>
</feature>
<evidence type="ECO:0000313" key="2">
    <source>
        <dbReference type="EMBL" id="EXJ94314.1"/>
    </source>
</evidence>
<dbReference type="eggNOG" id="ENOG502S984">
    <property type="taxonomic scope" value="Eukaryota"/>
</dbReference>
<evidence type="ECO:0000256" key="1">
    <source>
        <dbReference type="SAM" id="MobiDB-lite"/>
    </source>
</evidence>